<name>A0AAE1QM02_9EUCA</name>
<evidence type="ECO:0000313" key="2">
    <source>
        <dbReference type="EMBL" id="KAK4328003.1"/>
    </source>
</evidence>
<keyword evidence="1" id="KW-0732">Signal</keyword>
<organism evidence="2 3">
    <name type="scientific">Petrolisthes manimaculis</name>
    <dbReference type="NCBI Taxonomy" id="1843537"/>
    <lineage>
        <taxon>Eukaryota</taxon>
        <taxon>Metazoa</taxon>
        <taxon>Ecdysozoa</taxon>
        <taxon>Arthropoda</taxon>
        <taxon>Crustacea</taxon>
        <taxon>Multicrustacea</taxon>
        <taxon>Malacostraca</taxon>
        <taxon>Eumalacostraca</taxon>
        <taxon>Eucarida</taxon>
        <taxon>Decapoda</taxon>
        <taxon>Pleocyemata</taxon>
        <taxon>Anomura</taxon>
        <taxon>Galatheoidea</taxon>
        <taxon>Porcellanidae</taxon>
        <taxon>Petrolisthes</taxon>
    </lineage>
</organism>
<sequence length="197" mass="22003">MCVKAGSAVFVLLVCLTLPAASDDRFTCCMAGWKVLRGVRLCDAPCCHGYEERVVKMPLVGSPVLCHKLTEEEMRIRHEATITTTTPQPQLDQPQQIAKASVEYEDFLYRHRHFFLRLTQSGYSRKELLSGMEVFLVIVGGRESRSSPSGIGSKSVSRSVREEEEVERQLVSRRLMWWSDATGLCRVGSVGGASVSY</sequence>
<dbReference type="EMBL" id="JAWZYT010000105">
    <property type="protein sequence ID" value="KAK4328003.1"/>
    <property type="molecule type" value="Genomic_DNA"/>
</dbReference>
<comment type="caution">
    <text evidence="2">The sequence shown here is derived from an EMBL/GenBank/DDBJ whole genome shotgun (WGS) entry which is preliminary data.</text>
</comment>
<dbReference type="AlphaFoldDB" id="A0AAE1QM02"/>
<evidence type="ECO:0000313" key="3">
    <source>
        <dbReference type="Proteomes" id="UP001292094"/>
    </source>
</evidence>
<dbReference type="Proteomes" id="UP001292094">
    <property type="component" value="Unassembled WGS sequence"/>
</dbReference>
<keyword evidence="3" id="KW-1185">Reference proteome</keyword>
<proteinExistence type="predicted"/>
<protein>
    <submittedName>
        <fullName evidence="2">Uncharacterized protein</fullName>
    </submittedName>
</protein>
<evidence type="ECO:0000256" key="1">
    <source>
        <dbReference type="SAM" id="SignalP"/>
    </source>
</evidence>
<accession>A0AAE1QM02</accession>
<feature type="chain" id="PRO_5042014935" evidence="1">
    <location>
        <begin position="23"/>
        <end position="197"/>
    </location>
</feature>
<reference evidence="2" key="1">
    <citation type="submission" date="2023-11" db="EMBL/GenBank/DDBJ databases">
        <title>Genome assemblies of two species of porcelain crab, Petrolisthes cinctipes and Petrolisthes manimaculis (Anomura: Porcellanidae).</title>
        <authorList>
            <person name="Angst P."/>
        </authorList>
    </citation>
    <scope>NUCLEOTIDE SEQUENCE</scope>
    <source>
        <strain evidence="2">PB745_02</strain>
        <tissue evidence="2">Gill</tissue>
    </source>
</reference>
<gene>
    <name evidence="2" type="ORF">Pmani_001574</name>
</gene>
<feature type="signal peptide" evidence="1">
    <location>
        <begin position="1"/>
        <end position="22"/>
    </location>
</feature>